<dbReference type="Proteomes" id="UP000596742">
    <property type="component" value="Unassembled WGS sequence"/>
</dbReference>
<dbReference type="PANTHER" id="PTHR10656:SF69">
    <property type="entry name" value="MAB-21-LIKE HHH_H2TH-LIKE DOMAIN-CONTAINING PROTEIN"/>
    <property type="match status" value="1"/>
</dbReference>
<feature type="domain" description="Mab-21-like HhH/H2TH-like" evidence="3">
    <location>
        <begin position="202"/>
        <end position="283"/>
    </location>
</feature>
<evidence type="ECO:0000259" key="2">
    <source>
        <dbReference type="Pfam" id="PF03281"/>
    </source>
</evidence>
<comment type="caution">
    <text evidence="4">The sequence shown here is derived from an EMBL/GenBank/DDBJ whole genome shotgun (WGS) entry which is preliminary data.</text>
</comment>
<dbReference type="PANTHER" id="PTHR10656">
    <property type="entry name" value="CELL FATE DETERMINING PROTEIN MAB21-RELATED"/>
    <property type="match status" value="1"/>
</dbReference>
<comment type="similarity">
    <text evidence="1">Belongs to the mab-21 family.</text>
</comment>
<name>A0A8B6FWC4_MYTGA</name>
<dbReference type="Pfam" id="PF03281">
    <property type="entry name" value="Mab-21"/>
    <property type="match status" value="1"/>
</dbReference>
<sequence length="289" mass="33669">MDHMYVATGIIAVKGKYNFNEYGVKMHIFTMALDNCSPGYTRLEVLKINPNSTFLPDIELMIVTDGYRLFLSSEEFLKTFQNGLIKKYDKWTHPHVNASFYSHGPCLSALMYNFKGISSNIEFDMTFGIKCHSWPVAASEWNNRARSKGWPSREIVHIISAFPVHVVPVGDYRSNISSMQWRFSFSKAERELIWNFNDTQLQCYVLMKSILKGKLQSFSPDELSGYQMKNLLFWISEEYGVKMFSKENLLFCLEICFERFKQHILKGSLPHYIIRDRNLLAGKLDTRTR</sequence>
<dbReference type="Pfam" id="PF20266">
    <property type="entry name" value="Mab-21_C"/>
    <property type="match status" value="1"/>
</dbReference>
<dbReference type="Gene3D" id="1.10.1410.40">
    <property type="match status" value="1"/>
</dbReference>
<dbReference type="OrthoDB" id="6060960at2759"/>
<protein>
    <recommendedName>
        <fullName evidence="6">Mab-21-like nucleotidyltransferase domain-containing protein</fullName>
    </recommendedName>
</protein>
<dbReference type="InterPro" id="IPR024810">
    <property type="entry name" value="MAB21L/cGLR"/>
</dbReference>
<dbReference type="InterPro" id="IPR046906">
    <property type="entry name" value="Mab-21_HhH/H2TH-like"/>
</dbReference>
<proteinExistence type="inferred from homology"/>
<keyword evidence="5" id="KW-1185">Reference proteome</keyword>
<dbReference type="SMART" id="SM01265">
    <property type="entry name" value="Mab-21"/>
    <property type="match status" value="1"/>
</dbReference>
<gene>
    <name evidence="4" type="ORF">MGAL_10B023416</name>
</gene>
<evidence type="ECO:0008006" key="6">
    <source>
        <dbReference type="Google" id="ProtNLM"/>
    </source>
</evidence>
<dbReference type="EMBL" id="UYJE01007521">
    <property type="protein sequence ID" value="VDI55661.1"/>
    <property type="molecule type" value="Genomic_DNA"/>
</dbReference>
<reference evidence="4" key="1">
    <citation type="submission" date="2018-11" db="EMBL/GenBank/DDBJ databases">
        <authorList>
            <person name="Alioto T."/>
            <person name="Alioto T."/>
        </authorList>
    </citation>
    <scope>NUCLEOTIDE SEQUENCE</scope>
</reference>
<dbReference type="InterPro" id="IPR046903">
    <property type="entry name" value="Mab-21-like_nuc_Trfase"/>
</dbReference>
<accession>A0A8B6FWC4</accession>
<evidence type="ECO:0000313" key="5">
    <source>
        <dbReference type="Proteomes" id="UP000596742"/>
    </source>
</evidence>
<evidence type="ECO:0000313" key="4">
    <source>
        <dbReference type="EMBL" id="VDI55661.1"/>
    </source>
</evidence>
<evidence type="ECO:0000256" key="1">
    <source>
        <dbReference type="ARBA" id="ARBA00008307"/>
    </source>
</evidence>
<organism evidence="4 5">
    <name type="scientific">Mytilus galloprovincialis</name>
    <name type="common">Mediterranean mussel</name>
    <dbReference type="NCBI Taxonomy" id="29158"/>
    <lineage>
        <taxon>Eukaryota</taxon>
        <taxon>Metazoa</taxon>
        <taxon>Spiralia</taxon>
        <taxon>Lophotrochozoa</taxon>
        <taxon>Mollusca</taxon>
        <taxon>Bivalvia</taxon>
        <taxon>Autobranchia</taxon>
        <taxon>Pteriomorphia</taxon>
        <taxon>Mytilida</taxon>
        <taxon>Mytiloidea</taxon>
        <taxon>Mytilidae</taxon>
        <taxon>Mytilinae</taxon>
        <taxon>Mytilus</taxon>
    </lineage>
</organism>
<evidence type="ECO:0000259" key="3">
    <source>
        <dbReference type="Pfam" id="PF20266"/>
    </source>
</evidence>
<dbReference type="AlphaFoldDB" id="A0A8B6FWC4"/>
<feature type="domain" description="Mab-21-like nucleotidyltransferase" evidence="2">
    <location>
        <begin position="37"/>
        <end position="193"/>
    </location>
</feature>